<dbReference type="EMBL" id="BEHT01000024">
    <property type="protein sequence ID" value="GBC99285.1"/>
    <property type="molecule type" value="Genomic_DNA"/>
</dbReference>
<name>A0A2H5XDN7_9BACT</name>
<feature type="transmembrane region" description="Helical" evidence="1">
    <location>
        <begin position="106"/>
        <end position="128"/>
    </location>
</feature>
<feature type="transmembrane region" description="Helical" evidence="1">
    <location>
        <begin position="306"/>
        <end position="329"/>
    </location>
</feature>
<dbReference type="AlphaFoldDB" id="A0A2H5XDN7"/>
<keyword evidence="1" id="KW-1133">Transmembrane helix</keyword>
<feature type="transmembrane region" description="Helical" evidence="1">
    <location>
        <begin position="64"/>
        <end position="82"/>
    </location>
</feature>
<evidence type="ECO:0000313" key="2">
    <source>
        <dbReference type="EMBL" id="GBC99285.1"/>
    </source>
</evidence>
<organism evidence="2 3">
    <name type="scientific">Candidatus Fervidibacter japonicus</name>
    <dbReference type="NCBI Taxonomy" id="2035412"/>
    <lineage>
        <taxon>Bacteria</taxon>
        <taxon>Candidatus Fervidibacterota</taxon>
        <taxon>Candidatus Fervidibacter</taxon>
    </lineage>
</organism>
<protein>
    <submittedName>
        <fullName evidence="2">Uncharacterized protein</fullName>
    </submittedName>
</protein>
<gene>
    <name evidence="2" type="ORF">HRbin17_01807</name>
</gene>
<sequence length="330" mass="37580">MPVMPMVDRRYLPETKAPRGLPTPSGWLHALGVSTVVAAGWVMWQRYLRYVATEPPRASTDDGVWFGWVAATLMTVLTLYGVRRGTFLPLRWQPLLYRLRSGSLQAWMWLHVYLSLLCALAIGCHIGWRVKGGLFYWLLMGSIVVAFLSGLFGVIAYTLLRELLTRREGQPLFADTLRLHRLWLARVAAHLRDGKSFAESLGAVEQERRETDGKAQVAAWLYELAHLLAKLRRTPPEFVREMERLVLAMQQAEDNERQWERWKAAAVDKLALLLETAPEGMVGLLVKLQRHLSVELTLHVLMRGWIVVHALAAIIAFVLVIAHIVAAFYW</sequence>
<comment type="caution">
    <text evidence="2">The sequence shown here is derived from an EMBL/GenBank/DDBJ whole genome shotgun (WGS) entry which is preliminary data.</text>
</comment>
<keyword evidence="1" id="KW-0812">Transmembrane</keyword>
<dbReference type="Proteomes" id="UP000236173">
    <property type="component" value="Unassembled WGS sequence"/>
</dbReference>
<evidence type="ECO:0000313" key="3">
    <source>
        <dbReference type="Proteomes" id="UP000236173"/>
    </source>
</evidence>
<accession>A0A2H5XDN7</accession>
<feature type="transmembrane region" description="Helical" evidence="1">
    <location>
        <begin position="134"/>
        <end position="160"/>
    </location>
</feature>
<evidence type="ECO:0000256" key="1">
    <source>
        <dbReference type="SAM" id="Phobius"/>
    </source>
</evidence>
<keyword evidence="1" id="KW-0472">Membrane</keyword>
<reference evidence="3" key="1">
    <citation type="submission" date="2017-09" db="EMBL/GenBank/DDBJ databases">
        <title>Metaegenomics of thermophilic ammonia-oxidizing enrichment culture.</title>
        <authorList>
            <person name="Kato S."/>
            <person name="Suzuki K."/>
        </authorList>
    </citation>
    <scope>NUCLEOTIDE SEQUENCE [LARGE SCALE GENOMIC DNA]</scope>
</reference>
<proteinExistence type="predicted"/>
<feature type="transmembrane region" description="Helical" evidence="1">
    <location>
        <begin position="26"/>
        <end position="44"/>
    </location>
</feature>